<dbReference type="Pfam" id="PF00561">
    <property type="entry name" value="Abhydrolase_1"/>
    <property type="match status" value="1"/>
</dbReference>
<dbReference type="InterPro" id="IPR000073">
    <property type="entry name" value="AB_hydrolase_1"/>
</dbReference>
<evidence type="ECO:0000259" key="2">
    <source>
        <dbReference type="Pfam" id="PF00561"/>
    </source>
</evidence>
<dbReference type="PRINTS" id="PR00111">
    <property type="entry name" value="ABHYDROLASE"/>
</dbReference>
<gene>
    <name evidence="3" type="ORF">SYYSPA8_14965</name>
</gene>
<dbReference type="PANTHER" id="PTHR43798:SF33">
    <property type="entry name" value="HYDROLASE, PUTATIVE (AFU_ORTHOLOGUE AFUA_2G14860)-RELATED"/>
    <property type="match status" value="1"/>
</dbReference>
<evidence type="ECO:0000313" key="4">
    <source>
        <dbReference type="Proteomes" id="UP001291653"/>
    </source>
</evidence>
<dbReference type="PRINTS" id="PR00412">
    <property type="entry name" value="EPOXHYDRLASE"/>
</dbReference>
<dbReference type="Proteomes" id="UP001291653">
    <property type="component" value="Unassembled WGS sequence"/>
</dbReference>
<dbReference type="InterPro" id="IPR050266">
    <property type="entry name" value="AB_hydrolase_sf"/>
</dbReference>
<dbReference type="EMBL" id="BSBI01000005">
    <property type="protein sequence ID" value="GLF95612.1"/>
    <property type="molecule type" value="Genomic_DNA"/>
</dbReference>
<sequence length="339" mass="36795">MTGTTGGRSRPSRAPRAPRPRAVPGNEVRLRTRALHGYRQAYRMAGRGDAVVLIHGIGDSSSTWAEVLPSLAGRYRVIAPDLQGHGASAKPRGDYSPGAYANGIRDLLSALGVERATLVGHSLGGAVAAQFAYQFPERTERLVLVASGGLGRRLTPLLRAATLPGASLVLAALRLPTVRWQLEQYLRLLRTFDTDLGVDAAELLRAIDSLPDAGSRGAFVRTLRAGVDWRGQVATLLDRSYLTRGMPTMIVWGGRDVVIPAVQASLGHVSMPGSRLEMFEEAGHFPFRADPQRFLSVLHDFIETTEPAPFVAEEWRRLLRNQRHREPGPSEPAGPRAVG</sequence>
<organism evidence="3 4">
    <name type="scientific">Streptomyces yaizuensis</name>
    <dbReference type="NCBI Taxonomy" id="2989713"/>
    <lineage>
        <taxon>Bacteria</taxon>
        <taxon>Bacillati</taxon>
        <taxon>Actinomycetota</taxon>
        <taxon>Actinomycetes</taxon>
        <taxon>Kitasatosporales</taxon>
        <taxon>Streptomycetaceae</taxon>
        <taxon>Streptomyces</taxon>
    </lineage>
</organism>
<dbReference type="Gene3D" id="3.40.50.1820">
    <property type="entry name" value="alpha/beta hydrolase"/>
    <property type="match status" value="1"/>
</dbReference>
<feature type="domain" description="AB hydrolase-1" evidence="2">
    <location>
        <begin position="50"/>
        <end position="287"/>
    </location>
</feature>
<dbReference type="SUPFAM" id="SSF53474">
    <property type="entry name" value="alpha/beta-Hydrolases"/>
    <property type="match status" value="1"/>
</dbReference>
<dbReference type="InterPro" id="IPR000639">
    <property type="entry name" value="Epox_hydrolase-like"/>
</dbReference>
<reference evidence="3 4" key="1">
    <citation type="submission" date="2022-10" db="EMBL/GenBank/DDBJ databases">
        <title>Draft genome sequence of Streptomyces sp. YSPA8.</title>
        <authorList>
            <person name="Moriuchi R."/>
            <person name="Dohra H."/>
            <person name="Yamamura H."/>
            <person name="Kodani S."/>
        </authorList>
    </citation>
    <scope>NUCLEOTIDE SEQUENCE [LARGE SCALE GENOMIC DNA]</scope>
    <source>
        <strain evidence="3 4">YSPA8</strain>
    </source>
</reference>
<accession>A0ABQ5NZ25</accession>
<protein>
    <submittedName>
        <fullName evidence="3">Alpha/beta hydrolase</fullName>
    </submittedName>
</protein>
<dbReference type="GO" id="GO:0016787">
    <property type="term" value="F:hydrolase activity"/>
    <property type="evidence" value="ECO:0007669"/>
    <property type="project" value="UniProtKB-KW"/>
</dbReference>
<comment type="caution">
    <text evidence="3">The sequence shown here is derived from an EMBL/GenBank/DDBJ whole genome shotgun (WGS) entry which is preliminary data.</text>
</comment>
<evidence type="ECO:0000313" key="3">
    <source>
        <dbReference type="EMBL" id="GLF95612.1"/>
    </source>
</evidence>
<name>A0ABQ5NZ25_9ACTN</name>
<proteinExistence type="predicted"/>
<feature type="compositionally biased region" description="Basic residues" evidence="1">
    <location>
        <begin position="10"/>
        <end position="19"/>
    </location>
</feature>
<keyword evidence="3" id="KW-0378">Hydrolase</keyword>
<feature type="region of interest" description="Disordered" evidence="1">
    <location>
        <begin position="1"/>
        <end position="24"/>
    </location>
</feature>
<evidence type="ECO:0000256" key="1">
    <source>
        <dbReference type="SAM" id="MobiDB-lite"/>
    </source>
</evidence>
<dbReference type="RefSeq" id="WP_323447660.1">
    <property type="nucleotide sequence ID" value="NZ_BSBI01000005.1"/>
</dbReference>
<dbReference type="InterPro" id="IPR029058">
    <property type="entry name" value="AB_hydrolase_fold"/>
</dbReference>
<keyword evidence="4" id="KW-1185">Reference proteome</keyword>
<dbReference type="PANTHER" id="PTHR43798">
    <property type="entry name" value="MONOACYLGLYCEROL LIPASE"/>
    <property type="match status" value="1"/>
</dbReference>